<dbReference type="InterPro" id="IPR050595">
    <property type="entry name" value="Bact_response_regulator"/>
</dbReference>
<protein>
    <recommendedName>
        <fullName evidence="2">Response regulatory domain-containing protein</fullName>
    </recommendedName>
</protein>
<evidence type="ECO:0000259" key="2">
    <source>
        <dbReference type="PROSITE" id="PS50110"/>
    </source>
</evidence>
<keyword evidence="1" id="KW-0597">Phosphoprotein</keyword>
<evidence type="ECO:0000256" key="1">
    <source>
        <dbReference type="ARBA" id="ARBA00022553"/>
    </source>
</evidence>
<organism evidence="3">
    <name type="scientific">marine sediment metagenome</name>
    <dbReference type="NCBI Taxonomy" id="412755"/>
    <lineage>
        <taxon>unclassified sequences</taxon>
        <taxon>metagenomes</taxon>
        <taxon>ecological metagenomes</taxon>
    </lineage>
</organism>
<dbReference type="SMART" id="SM00448">
    <property type="entry name" value="REC"/>
    <property type="match status" value="1"/>
</dbReference>
<sequence length="132" mass="14841">MESIKHKILLIEDDKVEQMAFKWLLRDRELPYDCTMAGSVSEAQSILSSERFDVVIADYSLGDGTAFDILNLVKNTPIMPVTGVGNEEIANKAQKSSAYDYLIKNFERNCLQVVPNNGQKCHQAQASRRSTK</sequence>
<dbReference type="PANTHER" id="PTHR44591">
    <property type="entry name" value="STRESS RESPONSE REGULATOR PROTEIN 1"/>
    <property type="match status" value="1"/>
</dbReference>
<reference evidence="3" key="1">
    <citation type="journal article" date="2014" name="Front. Microbiol.">
        <title>High frequency of phylogenetically diverse reductive dehalogenase-homologous genes in deep subseafloor sedimentary metagenomes.</title>
        <authorList>
            <person name="Kawai M."/>
            <person name="Futagami T."/>
            <person name="Toyoda A."/>
            <person name="Takaki Y."/>
            <person name="Nishi S."/>
            <person name="Hori S."/>
            <person name="Arai W."/>
            <person name="Tsubouchi T."/>
            <person name="Morono Y."/>
            <person name="Uchiyama I."/>
            <person name="Ito T."/>
            <person name="Fujiyama A."/>
            <person name="Inagaki F."/>
            <person name="Takami H."/>
        </authorList>
    </citation>
    <scope>NUCLEOTIDE SEQUENCE</scope>
    <source>
        <strain evidence="3">Expedition CK06-06</strain>
    </source>
</reference>
<comment type="caution">
    <text evidence="3">The sequence shown here is derived from an EMBL/GenBank/DDBJ whole genome shotgun (WGS) entry which is preliminary data.</text>
</comment>
<dbReference type="PROSITE" id="PS50110">
    <property type="entry name" value="RESPONSE_REGULATORY"/>
    <property type="match status" value="1"/>
</dbReference>
<dbReference type="EMBL" id="BART01007406">
    <property type="protein sequence ID" value="GAG57399.1"/>
    <property type="molecule type" value="Genomic_DNA"/>
</dbReference>
<dbReference type="SUPFAM" id="SSF52172">
    <property type="entry name" value="CheY-like"/>
    <property type="match status" value="1"/>
</dbReference>
<dbReference type="Pfam" id="PF00072">
    <property type="entry name" value="Response_reg"/>
    <property type="match status" value="1"/>
</dbReference>
<dbReference type="Gene3D" id="3.40.50.2300">
    <property type="match status" value="1"/>
</dbReference>
<feature type="domain" description="Response regulatory" evidence="2">
    <location>
        <begin position="7"/>
        <end position="119"/>
    </location>
</feature>
<dbReference type="InterPro" id="IPR001789">
    <property type="entry name" value="Sig_transdc_resp-reg_receiver"/>
</dbReference>
<name>X0YM64_9ZZZZ</name>
<dbReference type="AlphaFoldDB" id="X0YM64"/>
<dbReference type="CDD" id="cd00156">
    <property type="entry name" value="REC"/>
    <property type="match status" value="1"/>
</dbReference>
<proteinExistence type="predicted"/>
<dbReference type="InterPro" id="IPR011006">
    <property type="entry name" value="CheY-like_superfamily"/>
</dbReference>
<dbReference type="PANTHER" id="PTHR44591:SF3">
    <property type="entry name" value="RESPONSE REGULATORY DOMAIN-CONTAINING PROTEIN"/>
    <property type="match status" value="1"/>
</dbReference>
<dbReference type="GO" id="GO:0000160">
    <property type="term" value="P:phosphorelay signal transduction system"/>
    <property type="evidence" value="ECO:0007669"/>
    <property type="project" value="InterPro"/>
</dbReference>
<accession>X0YM64</accession>
<evidence type="ECO:0000313" key="3">
    <source>
        <dbReference type="EMBL" id="GAG57399.1"/>
    </source>
</evidence>
<gene>
    <name evidence="3" type="ORF">S01H4_16851</name>
</gene>